<dbReference type="RefSeq" id="WP_301160934.1">
    <property type="nucleotide sequence ID" value="NZ_JAUHQB010000010.1"/>
</dbReference>
<dbReference type="InterPro" id="IPR046561">
    <property type="entry name" value="DUF6716"/>
</dbReference>
<reference evidence="1 2" key="1">
    <citation type="submission" date="2023-06" db="EMBL/GenBank/DDBJ databases">
        <title>SYSU T0a273.</title>
        <authorList>
            <person name="Gao L."/>
            <person name="Fang B.-Z."/>
            <person name="Li W.-J."/>
        </authorList>
    </citation>
    <scope>NUCLEOTIDE SEQUENCE [LARGE SCALE GENOMIC DNA]</scope>
    <source>
        <strain evidence="1 2">SYSU T0a273</strain>
    </source>
</reference>
<evidence type="ECO:0000313" key="2">
    <source>
        <dbReference type="Proteomes" id="UP001172756"/>
    </source>
</evidence>
<dbReference type="EMBL" id="JAUHQB010000010">
    <property type="protein sequence ID" value="MDN4484320.1"/>
    <property type="molecule type" value="Genomic_DNA"/>
</dbReference>
<proteinExistence type="predicted"/>
<dbReference type="AlphaFoldDB" id="A0AB35MKU1"/>
<accession>A0AB35MKU1</accession>
<evidence type="ECO:0008006" key="3">
    <source>
        <dbReference type="Google" id="ProtNLM"/>
    </source>
</evidence>
<evidence type="ECO:0000313" key="1">
    <source>
        <dbReference type="EMBL" id="MDN4484320.1"/>
    </source>
</evidence>
<protein>
    <recommendedName>
        <fullName evidence="3">CDP-Glycerol:Poly(Glycerophosphate) glycerophosphotransferase</fullName>
    </recommendedName>
</protein>
<dbReference type="Proteomes" id="UP001172756">
    <property type="component" value="Unassembled WGS sequence"/>
</dbReference>
<sequence>MIVVADSDSYLKWAAGMFPRHDESFSTSLYLVRGSTTPSDAQIDAALRTTDWSRGDLHLIEPGELLEPVAGADVLVVAVRGAMALVIGQSVIARLERRPVIVTGLPGMSIPAKRRGLVYRSYADLFVLHSKTEVEQFEEIGADTPLAGRFALATLPFTSPDVTVAHDPEGAYVFATQALVPATLAARRRLAQGLLDYAAAHPRRDLIIKIRNAEGERQTHADNRPLQRLVRELCDGVLPSNMRIEGGALVDVLDGAAGLITISSTAALEALEYGQPVALIDDFGVSKANLNRVFEDSGLLTPLGSLDPDPARWNGLDPAWLEHNYFHPEAANDWRERLDTLVEEREAGPLAEPTFLADVEFSAHELLYWSATALDEHQWTVAQRRAVVQERRRRAFKRALGAPQRTARRVLRGLRWRVRRVRGRGDAAAEGRGAA</sequence>
<gene>
    <name evidence="1" type="ORF">QQ002_12280</name>
</gene>
<comment type="caution">
    <text evidence="1">The sequence shown here is derived from an EMBL/GenBank/DDBJ whole genome shotgun (WGS) entry which is preliminary data.</text>
</comment>
<name>A0AB35MKU1_9MICO</name>
<dbReference type="Pfam" id="PF20471">
    <property type="entry name" value="DUF6716"/>
    <property type="match status" value="1"/>
</dbReference>
<organism evidence="1 2">
    <name type="scientific">Demequina lignilytica</name>
    <dbReference type="NCBI Taxonomy" id="3051663"/>
    <lineage>
        <taxon>Bacteria</taxon>
        <taxon>Bacillati</taxon>
        <taxon>Actinomycetota</taxon>
        <taxon>Actinomycetes</taxon>
        <taxon>Micrococcales</taxon>
        <taxon>Demequinaceae</taxon>
        <taxon>Demequina</taxon>
    </lineage>
</organism>